<dbReference type="Pfam" id="PF10145">
    <property type="entry name" value="PhageMin_Tail"/>
    <property type="match status" value="1"/>
</dbReference>
<keyword evidence="1" id="KW-0175">Coiled coil</keyword>
<evidence type="ECO:0000313" key="5">
    <source>
        <dbReference type="EMBL" id="MFC0351836.1"/>
    </source>
</evidence>
<proteinExistence type="predicted"/>
<evidence type="ECO:0000256" key="2">
    <source>
        <dbReference type="SAM" id="MobiDB-lite"/>
    </source>
</evidence>
<evidence type="ECO:0000313" key="6">
    <source>
        <dbReference type="Proteomes" id="UP001589844"/>
    </source>
</evidence>
<keyword evidence="3" id="KW-1133">Transmembrane helix</keyword>
<keyword evidence="3" id="KW-0812">Transmembrane</keyword>
<gene>
    <name evidence="5" type="ORF">ACFFJH_18610</name>
</gene>
<evidence type="ECO:0000256" key="3">
    <source>
        <dbReference type="SAM" id="Phobius"/>
    </source>
</evidence>
<keyword evidence="6" id="KW-1185">Reference proteome</keyword>
<name>A0ABV6ILG5_9BURK</name>
<feature type="coiled-coil region" evidence="1">
    <location>
        <begin position="151"/>
        <end position="184"/>
    </location>
</feature>
<dbReference type="NCBIfam" id="TIGR01760">
    <property type="entry name" value="tape_meas_TP901"/>
    <property type="match status" value="1"/>
</dbReference>
<reference evidence="5 6" key="1">
    <citation type="submission" date="2024-09" db="EMBL/GenBank/DDBJ databases">
        <authorList>
            <person name="Sun Q."/>
            <person name="Mori K."/>
        </authorList>
    </citation>
    <scope>NUCLEOTIDE SEQUENCE [LARGE SCALE GENOMIC DNA]</scope>
    <source>
        <strain evidence="5 6">CCM 8677</strain>
    </source>
</reference>
<feature type="domain" description="Phage tail tape measure protein" evidence="4">
    <location>
        <begin position="243"/>
        <end position="448"/>
    </location>
</feature>
<keyword evidence="3" id="KW-0472">Membrane</keyword>
<evidence type="ECO:0000259" key="4">
    <source>
        <dbReference type="Pfam" id="PF10145"/>
    </source>
</evidence>
<accession>A0ABV6ILG5</accession>
<evidence type="ECO:0000256" key="1">
    <source>
        <dbReference type="SAM" id="Coils"/>
    </source>
</evidence>
<dbReference type="RefSeq" id="WP_390214546.1">
    <property type="nucleotide sequence ID" value="NZ_JBHLXJ010000033.1"/>
</dbReference>
<dbReference type="EMBL" id="JBHLXJ010000033">
    <property type="protein sequence ID" value="MFC0351836.1"/>
    <property type="molecule type" value="Genomic_DNA"/>
</dbReference>
<protein>
    <submittedName>
        <fullName evidence="5">Phage tail tape measure protein</fullName>
    </submittedName>
</protein>
<organism evidence="5 6">
    <name type="scientific">Undibacterium danionis</name>
    <dbReference type="NCBI Taxonomy" id="1812100"/>
    <lineage>
        <taxon>Bacteria</taxon>
        <taxon>Pseudomonadati</taxon>
        <taxon>Pseudomonadota</taxon>
        <taxon>Betaproteobacteria</taxon>
        <taxon>Burkholderiales</taxon>
        <taxon>Oxalobacteraceae</taxon>
        <taxon>Undibacterium</taxon>
    </lineage>
</organism>
<feature type="region of interest" description="Disordered" evidence="2">
    <location>
        <begin position="846"/>
        <end position="865"/>
    </location>
</feature>
<dbReference type="InterPro" id="IPR010090">
    <property type="entry name" value="Phage_tape_meas"/>
</dbReference>
<feature type="transmembrane region" description="Helical" evidence="3">
    <location>
        <begin position="549"/>
        <end position="576"/>
    </location>
</feature>
<dbReference type="Proteomes" id="UP001589844">
    <property type="component" value="Unassembled WGS sequence"/>
</dbReference>
<feature type="transmembrane region" description="Helical" evidence="3">
    <location>
        <begin position="588"/>
        <end position="611"/>
    </location>
</feature>
<sequence>MSDRDLKLQVIFSMMEKVTAPLKKIIGTSESGGKALKAMRDKLKDLESQQVAVSGFRKIHGDLRETSSKLETAEQHVKSLAQKMRLVEAPTRAMTREFDKATKAAKQLKEQHQSQSLQLQGMRDKLKAAGISTHELGKAQQWLKNNIAYTNAEIKDQIRKLEAATKKQEQLATAKKRMERSQAVAGKMAMTGAGMVAAGTVAAVSLKSPISAFANAEDSKVQLKVSMMQEGGKVSPEFEKINELATKLGDRLPGTTSDFLDMMTMLNRQGMSGQAILGGMGEASAYLAVQLKKLPTEAAEFAAKMQDATRTNEKDMLKLMDVIQRTYYLGVDDNNMLEAFTKVSPALRTLRQEGLEAVNTIAPMIAMFDQAGMKGEAGGNALRKVLDLGMDKAKRDKVNKILAPKGIKLDFSDGKGEFAGIENMFTQFAKLKSLNNEETLKAMGTQFGDDGETKQVLEILITKGKAGYEETIQKMKNQASLQMRVNEQLGTLKNRWEATTGTFTNTLSVMGETIEPELKKLTMWLGEVAQSTSEWVKENPVLASTLMKAAAIVAVLLIGLGGLALVLSVLGNALAVARYAMMVFNLTLLMNPIFLIVAAVMALIAVCVYLYNTWAPVTRFFDQLWTDIKLAFKEGLWGITKLIISYSPIGMLHKAFGAVWNFFDGHVCEKMTGYGGKLIDWLVDAIKSKIQSLRDTFISVNKMAMSILLGASAGEAHAKKLEAIIPNISTPAITSPIAENTNQANLTSLPKFAPNQSYFDIYKAGAIPKISPDQLPFDASKVGDSSKLLGLTPAPEELFKIDQRPALSPSKTNTNVTHNTNQITINTLPGMDAQTIARLVKEELDKQTRKNQISKRSSLHDYDES</sequence>
<comment type="caution">
    <text evidence="5">The sequence shown here is derived from an EMBL/GenBank/DDBJ whole genome shotgun (WGS) entry which is preliminary data.</text>
</comment>
<feature type="coiled-coil region" evidence="1">
    <location>
        <begin position="63"/>
        <end position="125"/>
    </location>
</feature>